<accession>A0A175YFV4</accession>
<keyword evidence="6" id="KW-1133">Transmembrane helix</keyword>
<proteinExistence type="inferred from homology"/>
<evidence type="ECO:0000256" key="2">
    <source>
        <dbReference type="ARBA" id="ARBA00009592"/>
    </source>
</evidence>
<sequence>MSGFSSGYTIYNSIGEIQVNWLDATVTLFTSMYTFTIEMNELTVNWKNAMQGLSSHNRHIYTLLDLSNNKFSGDVPDSLGNLKGLKLLNLSYNKLSGYIPQSFGDLESIETLDLSYNNISGTIPQSFRKLEQLSVLDVSNNKLSGKIPRGGQMDTMNDPTYFANNSGLCGMQIRVKCSGDEPTPDDVQEEDDDVEQSHGSCGPECGSDSLLASFHQYQQPYYLGTLFCHHQNTTQFTIGTDETTLLFTIFLYTFM</sequence>
<dbReference type="PANTHER" id="PTHR48065:SF23">
    <property type="entry name" value="LEUCINE-RICH REPEAT-CONTAINING N-TERMINAL PLANT-TYPE DOMAIN-CONTAINING PROTEIN"/>
    <property type="match status" value="1"/>
</dbReference>
<gene>
    <name evidence="10" type="ORF">DCAR_030115</name>
</gene>
<dbReference type="STRING" id="79200.A0A175YFV4"/>
<dbReference type="Pfam" id="PF13855">
    <property type="entry name" value="LRR_8"/>
    <property type="match status" value="1"/>
</dbReference>
<comment type="similarity">
    <text evidence="2">Belongs to the RLP family.</text>
</comment>
<evidence type="ECO:0000256" key="7">
    <source>
        <dbReference type="ARBA" id="ARBA00023136"/>
    </source>
</evidence>
<feature type="compositionally biased region" description="Acidic residues" evidence="9">
    <location>
        <begin position="182"/>
        <end position="194"/>
    </location>
</feature>
<evidence type="ECO:0008006" key="11">
    <source>
        <dbReference type="Google" id="ProtNLM"/>
    </source>
</evidence>
<dbReference type="InterPro" id="IPR032675">
    <property type="entry name" value="LRR_dom_sf"/>
</dbReference>
<evidence type="ECO:0000256" key="4">
    <source>
        <dbReference type="ARBA" id="ARBA00022692"/>
    </source>
</evidence>
<keyword evidence="7" id="KW-0472">Membrane</keyword>
<evidence type="ECO:0000256" key="5">
    <source>
        <dbReference type="ARBA" id="ARBA00022737"/>
    </source>
</evidence>
<comment type="caution">
    <text evidence="10">The sequence shown here is derived from an EMBL/GenBank/DDBJ whole genome shotgun (WGS) entry which is preliminary data.</text>
</comment>
<evidence type="ECO:0000256" key="6">
    <source>
        <dbReference type="ARBA" id="ARBA00022989"/>
    </source>
</evidence>
<evidence type="ECO:0000256" key="9">
    <source>
        <dbReference type="SAM" id="MobiDB-lite"/>
    </source>
</evidence>
<evidence type="ECO:0000256" key="1">
    <source>
        <dbReference type="ARBA" id="ARBA00004167"/>
    </source>
</evidence>
<keyword evidence="4" id="KW-0812">Transmembrane</keyword>
<evidence type="ECO:0000256" key="8">
    <source>
        <dbReference type="ARBA" id="ARBA00023180"/>
    </source>
</evidence>
<dbReference type="Gramene" id="KZM82546">
    <property type="protein sequence ID" value="KZM82546"/>
    <property type="gene ID" value="DCAR_030115"/>
</dbReference>
<keyword evidence="8" id="KW-0325">Glycoprotein</keyword>
<dbReference type="SUPFAM" id="SSF52058">
    <property type="entry name" value="L domain-like"/>
    <property type="match status" value="1"/>
</dbReference>
<dbReference type="Gene3D" id="3.80.10.10">
    <property type="entry name" value="Ribonuclease Inhibitor"/>
    <property type="match status" value="1"/>
</dbReference>
<evidence type="ECO:0000313" key="10">
    <source>
        <dbReference type="EMBL" id="KZM82546.1"/>
    </source>
</evidence>
<feature type="region of interest" description="Disordered" evidence="9">
    <location>
        <begin position="179"/>
        <end position="201"/>
    </location>
</feature>
<dbReference type="InterPro" id="IPR001611">
    <property type="entry name" value="Leu-rich_rpt"/>
</dbReference>
<organism evidence="10">
    <name type="scientific">Daucus carota subsp. sativus</name>
    <name type="common">Carrot</name>
    <dbReference type="NCBI Taxonomy" id="79200"/>
    <lineage>
        <taxon>Eukaryota</taxon>
        <taxon>Viridiplantae</taxon>
        <taxon>Streptophyta</taxon>
        <taxon>Embryophyta</taxon>
        <taxon>Tracheophyta</taxon>
        <taxon>Spermatophyta</taxon>
        <taxon>Magnoliopsida</taxon>
        <taxon>eudicotyledons</taxon>
        <taxon>Gunneridae</taxon>
        <taxon>Pentapetalae</taxon>
        <taxon>asterids</taxon>
        <taxon>campanulids</taxon>
        <taxon>Apiales</taxon>
        <taxon>Apiaceae</taxon>
        <taxon>Apioideae</taxon>
        <taxon>Scandiceae</taxon>
        <taxon>Daucinae</taxon>
        <taxon>Daucus</taxon>
        <taxon>Daucus sect. Daucus</taxon>
    </lineage>
</organism>
<dbReference type="FunFam" id="3.80.10.10:FF:000111">
    <property type="entry name" value="LRR receptor-like serine/threonine-protein kinase ERECTA"/>
    <property type="match status" value="1"/>
</dbReference>
<reference evidence="10" key="1">
    <citation type="journal article" date="2016" name="Nat. Genet.">
        <title>A high-quality carrot genome assembly provides new insights into carotenoid accumulation and asterid genome evolution.</title>
        <authorList>
            <person name="Iorizzo M."/>
            <person name="Ellison S."/>
            <person name="Senalik D."/>
            <person name="Zeng P."/>
            <person name="Satapoomin P."/>
            <person name="Huang J."/>
            <person name="Bowman M."/>
            <person name="Iovene M."/>
            <person name="Sanseverino W."/>
            <person name="Cavagnaro P."/>
            <person name="Yildiz M."/>
            <person name="Macko-Podgorni A."/>
            <person name="Moranska E."/>
            <person name="Grzebelus E."/>
            <person name="Grzebelus D."/>
            <person name="Ashrafi H."/>
            <person name="Zheng Z."/>
            <person name="Cheng S."/>
            <person name="Spooner D."/>
            <person name="Van Deynze A."/>
            <person name="Simon P."/>
        </authorList>
    </citation>
    <scope>NUCLEOTIDE SEQUENCE [LARGE SCALE GENOMIC DNA]</scope>
    <source>
        <tissue evidence="10">Leaf</tissue>
    </source>
</reference>
<protein>
    <recommendedName>
        <fullName evidence="11">Leucine-rich repeat-containing N-terminal plant-type domain-containing protein</fullName>
    </recommendedName>
</protein>
<dbReference type="Pfam" id="PF00560">
    <property type="entry name" value="LRR_1"/>
    <property type="match status" value="1"/>
</dbReference>
<keyword evidence="5" id="KW-0677">Repeat</keyword>
<dbReference type="GO" id="GO:0016020">
    <property type="term" value="C:membrane"/>
    <property type="evidence" value="ECO:0007669"/>
    <property type="project" value="UniProtKB-SubCell"/>
</dbReference>
<comment type="subcellular location">
    <subcellularLocation>
        <location evidence="1">Membrane</location>
        <topology evidence="1">Single-pass membrane protein</topology>
    </subcellularLocation>
</comment>
<dbReference type="AlphaFoldDB" id="A0A175YFV4"/>
<keyword evidence="3" id="KW-0433">Leucine-rich repeat</keyword>
<dbReference type="EMBL" id="LNRQ01000009">
    <property type="protein sequence ID" value="KZM82546.1"/>
    <property type="molecule type" value="Genomic_DNA"/>
</dbReference>
<dbReference type="PRINTS" id="PR00019">
    <property type="entry name" value="LEURICHRPT"/>
</dbReference>
<dbReference type="PANTHER" id="PTHR48065">
    <property type="entry name" value="OS10G0469600 PROTEIN"/>
    <property type="match status" value="1"/>
</dbReference>
<evidence type="ECO:0000256" key="3">
    <source>
        <dbReference type="ARBA" id="ARBA00022614"/>
    </source>
</evidence>
<name>A0A175YFV4_DAUCS</name>